<feature type="transmembrane region" description="Helical" evidence="6">
    <location>
        <begin position="246"/>
        <end position="268"/>
    </location>
</feature>
<feature type="transmembrane region" description="Helical" evidence="6">
    <location>
        <begin position="31"/>
        <end position="48"/>
    </location>
</feature>
<evidence type="ECO:0000256" key="2">
    <source>
        <dbReference type="ARBA" id="ARBA00009773"/>
    </source>
</evidence>
<dbReference type="InterPro" id="IPR014227">
    <property type="entry name" value="YtvI-like"/>
</dbReference>
<reference evidence="7 8" key="1">
    <citation type="submission" date="2016-11" db="EMBL/GenBank/DDBJ databases">
        <authorList>
            <person name="Jaros S."/>
            <person name="Januszkiewicz K."/>
            <person name="Wedrychowicz H."/>
        </authorList>
    </citation>
    <scope>NUCLEOTIDE SEQUENCE [LARGE SCALE GENOMIC DNA]</scope>
    <source>
        <strain evidence="7 8">DSM 2631</strain>
    </source>
</reference>
<sequence>MDFQERISRLSIFFVAYTICFILFFSTLKYTIPFVLAAICAYILRYPTRFLIKKFKMKDWLASIITTVIFFGIITVVNIMLVSSLTAELIGITKYLQQLISNNSSEIYNFFTNTLNNISSIAIDPTISDAIRNNLASTATSLISTSISLGTTLIQALITIVSYVPYIGMVIAFTLLSTYFFTKRLAMSSSAKLLNKMPQSTNKIFKVFTHGKKMFSNYILSYMAIIFISFLTTFIGFLFFKVPYALVLSILSALLDLLPVVGMPLVYIPLSIMFFFQGNYFGSIGLVILYILVFLTRQIIEPKIMSSSLGLDPVAVLAAIFIGLELNGFGGMVFCMFLVVFYNILKKVEIL</sequence>
<keyword evidence="4 6" id="KW-1133">Transmembrane helix</keyword>
<keyword evidence="3 6" id="KW-0812">Transmembrane</keyword>
<evidence type="ECO:0000256" key="1">
    <source>
        <dbReference type="ARBA" id="ARBA00004141"/>
    </source>
</evidence>
<dbReference type="AlphaFoldDB" id="A0A1M4X298"/>
<feature type="transmembrane region" description="Helical" evidence="6">
    <location>
        <begin position="320"/>
        <end position="345"/>
    </location>
</feature>
<evidence type="ECO:0000313" key="8">
    <source>
        <dbReference type="Proteomes" id="UP000184035"/>
    </source>
</evidence>
<comment type="similarity">
    <text evidence="2">Belongs to the autoinducer-2 exporter (AI-2E) (TC 2.A.86) family.</text>
</comment>
<dbReference type="RefSeq" id="WP_072896293.1">
    <property type="nucleotide sequence ID" value="NZ_FQVM01000015.1"/>
</dbReference>
<feature type="transmembrane region" description="Helical" evidence="6">
    <location>
        <begin position="280"/>
        <end position="300"/>
    </location>
</feature>
<dbReference type="PANTHER" id="PTHR21716">
    <property type="entry name" value="TRANSMEMBRANE PROTEIN"/>
    <property type="match status" value="1"/>
</dbReference>
<dbReference type="OrthoDB" id="9774361at2"/>
<keyword evidence="8" id="KW-1185">Reference proteome</keyword>
<proteinExistence type="inferred from homology"/>
<evidence type="ECO:0000313" key="7">
    <source>
        <dbReference type="EMBL" id="SHE87596.1"/>
    </source>
</evidence>
<evidence type="ECO:0000256" key="3">
    <source>
        <dbReference type="ARBA" id="ARBA00022692"/>
    </source>
</evidence>
<keyword evidence="5 6" id="KW-0472">Membrane</keyword>
<dbReference type="NCBIfam" id="TIGR02872">
    <property type="entry name" value="spore_ytvI"/>
    <property type="match status" value="1"/>
</dbReference>
<feature type="transmembrane region" description="Helical" evidence="6">
    <location>
        <begin position="163"/>
        <end position="182"/>
    </location>
</feature>
<dbReference type="GO" id="GO:0016020">
    <property type="term" value="C:membrane"/>
    <property type="evidence" value="ECO:0007669"/>
    <property type="project" value="UniProtKB-SubCell"/>
</dbReference>
<name>A0A1M4X298_9CLOT</name>
<gene>
    <name evidence="7" type="ORF">SAMN05443638_11553</name>
</gene>
<dbReference type="STRING" id="1533.SAMN05443638_11553"/>
<accession>A0A1M4X298</accession>
<dbReference type="Proteomes" id="UP000184035">
    <property type="component" value="Unassembled WGS sequence"/>
</dbReference>
<protein>
    <submittedName>
        <fullName evidence="7">Sporulation integral membrane protein YtvI</fullName>
    </submittedName>
</protein>
<evidence type="ECO:0000256" key="5">
    <source>
        <dbReference type="ARBA" id="ARBA00023136"/>
    </source>
</evidence>
<evidence type="ECO:0000256" key="4">
    <source>
        <dbReference type="ARBA" id="ARBA00022989"/>
    </source>
</evidence>
<dbReference type="EMBL" id="FQVM01000015">
    <property type="protein sequence ID" value="SHE87596.1"/>
    <property type="molecule type" value="Genomic_DNA"/>
</dbReference>
<feature type="transmembrane region" description="Helical" evidence="6">
    <location>
        <begin position="219"/>
        <end position="240"/>
    </location>
</feature>
<dbReference type="GO" id="GO:0055085">
    <property type="term" value="P:transmembrane transport"/>
    <property type="evidence" value="ECO:0007669"/>
    <property type="project" value="TreeGrafter"/>
</dbReference>
<organism evidence="7 8">
    <name type="scientific">Clostridium fallax</name>
    <dbReference type="NCBI Taxonomy" id="1533"/>
    <lineage>
        <taxon>Bacteria</taxon>
        <taxon>Bacillati</taxon>
        <taxon>Bacillota</taxon>
        <taxon>Clostridia</taxon>
        <taxon>Eubacteriales</taxon>
        <taxon>Clostridiaceae</taxon>
        <taxon>Clostridium</taxon>
    </lineage>
</organism>
<dbReference type="PANTHER" id="PTHR21716:SF68">
    <property type="entry name" value="TRANSPORT PROTEIN YTVI-RELATED"/>
    <property type="match status" value="1"/>
</dbReference>
<dbReference type="Pfam" id="PF01594">
    <property type="entry name" value="AI-2E_transport"/>
    <property type="match status" value="1"/>
</dbReference>
<evidence type="ECO:0000256" key="6">
    <source>
        <dbReference type="SAM" id="Phobius"/>
    </source>
</evidence>
<feature type="transmembrane region" description="Helical" evidence="6">
    <location>
        <begin position="60"/>
        <end position="81"/>
    </location>
</feature>
<comment type="subcellular location">
    <subcellularLocation>
        <location evidence="1">Membrane</location>
        <topology evidence="1">Multi-pass membrane protein</topology>
    </subcellularLocation>
</comment>
<feature type="transmembrane region" description="Helical" evidence="6">
    <location>
        <begin position="7"/>
        <end position="25"/>
    </location>
</feature>
<dbReference type="InterPro" id="IPR002549">
    <property type="entry name" value="AI-2E-like"/>
</dbReference>